<gene>
    <name evidence="1" type="ORF">F4821DRAFT_52773</name>
</gene>
<evidence type="ECO:0000313" key="1">
    <source>
        <dbReference type="EMBL" id="KAI6089782.1"/>
    </source>
</evidence>
<reference evidence="1 2" key="1">
    <citation type="journal article" date="2022" name="New Phytol.">
        <title>Ecological generalism drives hyperdiversity of secondary metabolite gene clusters in xylarialean endophytes.</title>
        <authorList>
            <person name="Franco M.E.E."/>
            <person name="Wisecaver J.H."/>
            <person name="Arnold A.E."/>
            <person name="Ju Y.M."/>
            <person name="Slot J.C."/>
            <person name="Ahrendt S."/>
            <person name="Moore L.P."/>
            <person name="Eastman K.E."/>
            <person name="Scott K."/>
            <person name="Konkel Z."/>
            <person name="Mondo S.J."/>
            <person name="Kuo A."/>
            <person name="Hayes R.D."/>
            <person name="Haridas S."/>
            <person name="Andreopoulos B."/>
            <person name="Riley R."/>
            <person name="LaButti K."/>
            <person name="Pangilinan J."/>
            <person name="Lipzen A."/>
            <person name="Amirebrahimi M."/>
            <person name="Yan J."/>
            <person name="Adam C."/>
            <person name="Keymanesh K."/>
            <person name="Ng V."/>
            <person name="Louie K."/>
            <person name="Northen T."/>
            <person name="Drula E."/>
            <person name="Henrissat B."/>
            <person name="Hsieh H.M."/>
            <person name="Youens-Clark K."/>
            <person name="Lutzoni F."/>
            <person name="Miadlikowska J."/>
            <person name="Eastwood D.C."/>
            <person name="Hamelin R.C."/>
            <person name="Grigoriev I.V."/>
            <person name="U'Ren J.M."/>
        </authorList>
    </citation>
    <scope>NUCLEOTIDE SEQUENCE [LARGE SCALE GENOMIC DNA]</scope>
    <source>
        <strain evidence="1 2">ER1909</strain>
    </source>
</reference>
<organism evidence="1 2">
    <name type="scientific">Hypoxylon rubiginosum</name>
    <dbReference type="NCBI Taxonomy" id="110542"/>
    <lineage>
        <taxon>Eukaryota</taxon>
        <taxon>Fungi</taxon>
        <taxon>Dikarya</taxon>
        <taxon>Ascomycota</taxon>
        <taxon>Pezizomycotina</taxon>
        <taxon>Sordariomycetes</taxon>
        <taxon>Xylariomycetidae</taxon>
        <taxon>Xylariales</taxon>
        <taxon>Hypoxylaceae</taxon>
        <taxon>Hypoxylon</taxon>
    </lineage>
</organism>
<protein>
    <submittedName>
        <fullName evidence="1">Uncharacterized protein</fullName>
    </submittedName>
</protein>
<evidence type="ECO:0000313" key="2">
    <source>
        <dbReference type="Proteomes" id="UP001497680"/>
    </source>
</evidence>
<dbReference type="EMBL" id="MU394294">
    <property type="protein sequence ID" value="KAI6089782.1"/>
    <property type="molecule type" value="Genomic_DNA"/>
</dbReference>
<keyword evidence="2" id="KW-1185">Reference proteome</keyword>
<comment type="caution">
    <text evidence="1">The sequence shown here is derived from an EMBL/GenBank/DDBJ whole genome shotgun (WGS) entry which is preliminary data.</text>
</comment>
<proteinExistence type="predicted"/>
<dbReference type="Proteomes" id="UP001497680">
    <property type="component" value="Unassembled WGS sequence"/>
</dbReference>
<accession>A0ACC0DAU6</accession>
<sequence>MQRANMGPVYHQNIIHPGLSGAETNALVRANTIAISRSNAASSANEAGRYDEAIRLHQEALDLKLQAYPDTSVQAGISYNGLGEALLGAGRLQEADEAFAKALTTRERDGPAVDAAATRDNIGALREAQGRFAEAKEVRLRGKGKNEIMCGNYKCPTNAMYALSDLQGCGACKSVFYCSKACQKQDWIRRHKPLCKAHCANAQASNQQTTTG</sequence>
<name>A0ACC0DAU6_9PEZI</name>